<organism evidence="11 12">
    <name type="scientific">Marinomonas communis</name>
    <dbReference type="NCBI Taxonomy" id="28254"/>
    <lineage>
        <taxon>Bacteria</taxon>
        <taxon>Pseudomonadati</taxon>
        <taxon>Pseudomonadota</taxon>
        <taxon>Gammaproteobacteria</taxon>
        <taxon>Oceanospirillales</taxon>
        <taxon>Oceanospirillaceae</taxon>
        <taxon>Marinomonas</taxon>
    </lineage>
</organism>
<keyword evidence="12" id="KW-1185">Reference proteome</keyword>
<dbReference type="Pfam" id="PF00999">
    <property type="entry name" value="Na_H_Exchanger"/>
    <property type="match status" value="1"/>
</dbReference>
<feature type="transmembrane region" description="Helical" evidence="9">
    <location>
        <begin position="86"/>
        <end position="104"/>
    </location>
</feature>
<evidence type="ECO:0000256" key="7">
    <source>
        <dbReference type="ARBA" id="ARBA00023065"/>
    </source>
</evidence>
<feature type="transmembrane region" description="Helical" evidence="9">
    <location>
        <begin position="293"/>
        <end position="316"/>
    </location>
</feature>
<evidence type="ECO:0000256" key="1">
    <source>
        <dbReference type="ARBA" id="ARBA00004141"/>
    </source>
</evidence>
<dbReference type="InterPro" id="IPR006153">
    <property type="entry name" value="Cation/H_exchanger_TM"/>
</dbReference>
<evidence type="ECO:0000259" key="10">
    <source>
        <dbReference type="Pfam" id="PF00999"/>
    </source>
</evidence>
<accession>A0A4R6XHH5</accession>
<comment type="subcellular location">
    <subcellularLocation>
        <location evidence="1">Membrane</location>
        <topology evidence="1">Multi-pass membrane protein</topology>
    </subcellularLocation>
</comment>
<dbReference type="GO" id="GO:0015297">
    <property type="term" value="F:antiporter activity"/>
    <property type="evidence" value="ECO:0007669"/>
    <property type="project" value="UniProtKB-KW"/>
</dbReference>
<reference evidence="11 12" key="1">
    <citation type="submission" date="2019-03" db="EMBL/GenBank/DDBJ databases">
        <title>Genomic Encyclopedia of Type Strains, Phase IV (KMG-IV): sequencing the most valuable type-strain genomes for metagenomic binning, comparative biology and taxonomic classification.</title>
        <authorList>
            <person name="Goeker M."/>
        </authorList>
    </citation>
    <scope>NUCLEOTIDE SEQUENCE [LARGE SCALE GENOMIC DNA]</scope>
    <source>
        <strain evidence="11 12">DSM 5604</strain>
    </source>
</reference>
<feature type="transmembrane region" description="Helical" evidence="9">
    <location>
        <begin position="269"/>
        <end position="287"/>
    </location>
</feature>
<dbReference type="PANTHER" id="PTHR42751">
    <property type="entry name" value="SODIUM/HYDROGEN EXCHANGER FAMILY/TRKA DOMAIN PROTEIN"/>
    <property type="match status" value="1"/>
</dbReference>
<dbReference type="GO" id="GO:0016020">
    <property type="term" value="C:membrane"/>
    <property type="evidence" value="ECO:0007669"/>
    <property type="project" value="UniProtKB-SubCell"/>
</dbReference>
<feature type="transmembrane region" description="Helical" evidence="9">
    <location>
        <begin position="219"/>
        <end position="238"/>
    </location>
</feature>
<feature type="transmembrane region" description="Helical" evidence="9">
    <location>
        <begin position="6"/>
        <end position="24"/>
    </location>
</feature>
<feature type="transmembrane region" description="Helical" evidence="9">
    <location>
        <begin position="181"/>
        <end position="207"/>
    </location>
</feature>
<dbReference type="Gene3D" id="1.20.1530.20">
    <property type="match status" value="1"/>
</dbReference>
<keyword evidence="5 9" id="KW-0812">Transmembrane</keyword>
<keyword evidence="3" id="KW-0813">Transport</keyword>
<comment type="caution">
    <text evidence="11">The sequence shown here is derived from an EMBL/GenBank/DDBJ whole genome shotgun (WGS) entry which is preliminary data.</text>
</comment>
<evidence type="ECO:0000256" key="4">
    <source>
        <dbReference type="ARBA" id="ARBA00022449"/>
    </source>
</evidence>
<dbReference type="PANTHER" id="PTHR42751:SF3">
    <property type="entry name" value="SODIUM_GLUTAMATE SYMPORTER"/>
    <property type="match status" value="1"/>
</dbReference>
<dbReference type="AlphaFoldDB" id="A0A4R6XHH5"/>
<evidence type="ECO:0000313" key="11">
    <source>
        <dbReference type="EMBL" id="TDR15318.1"/>
    </source>
</evidence>
<proteinExistence type="inferred from homology"/>
<feature type="transmembrane region" description="Helical" evidence="9">
    <location>
        <begin position="55"/>
        <end position="74"/>
    </location>
</feature>
<protein>
    <submittedName>
        <fullName evidence="11">Transporter (CPA2 family)</fullName>
    </submittedName>
</protein>
<comment type="similarity">
    <text evidence="2">Belongs to the monovalent cation:proton antiporter 2 (CPA2) transporter (TC 2.A.37) family.</text>
</comment>
<dbReference type="GO" id="GO:1902600">
    <property type="term" value="P:proton transmembrane transport"/>
    <property type="evidence" value="ECO:0007669"/>
    <property type="project" value="InterPro"/>
</dbReference>
<feature type="transmembrane region" description="Helical" evidence="9">
    <location>
        <begin position="360"/>
        <end position="381"/>
    </location>
</feature>
<gene>
    <name evidence="11" type="ORF">C8D85_0681</name>
</gene>
<evidence type="ECO:0000256" key="2">
    <source>
        <dbReference type="ARBA" id="ARBA00005551"/>
    </source>
</evidence>
<dbReference type="InterPro" id="IPR038770">
    <property type="entry name" value="Na+/solute_symporter_sf"/>
</dbReference>
<name>A0A4R6XHH5_9GAMM</name>
<sequence length="393" mass="42745">MDVSIVHSFFLIFAGAAVVASIALYTKQPLILAYIALGVALGPSSLKLVDQPELLEGMSHIGIIFLLFLLGLDMKPSHLFNMLKKASWVAVASSLAFAAVGYLTAKAFQYTEIESIIVGLAMMFSSTIVCIKLLPTTVLHHKHTGELVVGLLLLQDIIAIAVLLGLVAIGGSEQNPEQSAYLHYLLPVIGLPTLIIGAFAMVKYLLLPLITKFDRFHEYIFLLSIGWCLSLATTAEVLGLSAEMGAFVAGVALATSPISQYIATHLKPLRDFFLILFFFSIGASFNLDLLGLVIWPALVLAILSMLIKPTVFRFLLKGLREDRSTSWEVGFRLGQVSEFSLLIAYLAASLGLIGEEASHVIQATAILTFALSTYVVILYYPNPIAISDRLRRD</sequence>
<keyword evidence="4" id="KW-0050">Antiport</keyword>
<feature type="transmembrane region" description="Helical" evidence="9">
    <location>
        <begin position="31"/>
        <end position="49"/>
    </location>
</feature>
<dbReference type="OrthoDB" id="9781411at2"/>
<feature type="transmembrane region" description="Helical" evidence="9">
    <location>
        <begin position="147"/>
        <end position="169"/>
    </location>
</feature>
<keyword evidence="8 9" id="KW-0472">Membrane</keyword>
<feature type="transmembrane region" description="Helical" evidence="9">
    <location>
        <begin position="336"/>
        <end position="354"/>
    </location>
</feature>
<dbReference type="Proteomes" id="UP000295729">
    <property type="component" value="Unassembled WGS sequence"/>
</dbReference>
<evidence type="ECO:0000313" key="12">
    <source>
        <dbReference type="Proteomes" id="UP000295729"/>
    </source>
</evidence>
<feature type="transmembrane region" description="Helical" evidence="9">
    <location>
        <begin position="244"/>
        <end position="262"/>
    </location>
</feature>
<evidence type="ECO:0000256" key="5">
    <source>
        <dbReference type="ARBA" id="ARBA00022692"/>
    </source>
</evidence>
<keyword evidence="6 9" id="KW-1133">Transmembrane helix</keyword>
<feature type="domain" description="Cation/H+ exchanger transmembrane" evidence="10">
    <location>
        <begin position="19"/>
        <end position="372"/>
    </location>
</feature>
<evidence type="ECO:0000256" key="6">
    <source>
        <dbReference type="ARBA" id="ARBA00022989"/>
    </source>
</evidence>
<evidence type="ECO:0000256" key="9">
    <source>
        <dbReference type="SAM" id="Phobius"/>
    </source>
</evidence>
<evidence type="ECO:0000256" key="3">
    <source>
        <dbReference type="ARBA" id="ARBA00022448"/>
    </source>
</evidence>
<dbReference type="RefSeq" id="WP_133559939.1">
    <property type="nucleotide sequence ID" value="NZ_SNZA01000001.1"/>
</dbReference>
<dbReference type="EMBL" id="SNZA01000001">
    <property type="protein sequence ID" value="TDR15318.1"/>
    <property type="molecule type" value="Genomic_DNA"/>
</dbReference>
<evidence type="ECO:0000256" key="8">
    <source>
        <dbReference type="ARBA" id="ARBA00023136"/>
    </source>
</evidence>
<feature type="transmembrane region" description="Helical" evidence="9">
    <location>
        <begin position="116"/>
        <end position="135"/>
    </location>
</feature>
<keyword evidence="7" id="KW-0406">Ion transport</keyword>